<evidence type="ECO:0000313" key="2">
    <source>
        <dbReference type="EMBL" id="CAH2065455.1"/>
    </source>
</evidence>
<evidence type="ECO:0000256" key="1">
    <source>
        <dbReference type="SAM" id="Coils"/>
    </source>
</evidence>
<dbReference type="Proteomes" id="UP000836841">
    <property type="component" value="Chromosome 5"/>
</dbReference>
<gene>
    <name evidence="2" type="ORF">TAV2_LOCUS17297</name>
</gene>
<sequence>AQCLRAQDSPLEETVVVLSMEQKRIPKSIKQLNDRIRRNRWETEEIEEKRKRRREEEDERDREKIENNILLIDSITRQ</sequence>
<keyword evidence="1" id="KW-0175">Coiled coil</keyword>
<accession>A0AAU9SKF7</accession>
<proteinExistence type="predicted"/>
<protein>
    <submittedName>
        <fullName evidence="2">Uncharacterized protein</fullName>
    </submittedName>
</protein>
<dbReference type="AlphaFoldDB" id="A0AAU9SKF7"/>
<evidence type="ECO:0000313" key="3">
    <source>
        <dbReference type="Proteomes" id="UP000836841"/>
    </source>
</evidence>
<name>A0AAU9SKF7_THLAR</name>
<feature type="non-terminal residue" evidence="2">
    <location>
        <position position="78"/>
    </location>
</feature>
<keyword evidence="3" id="KW-1185">Reference proteome</keyword>
<dbReference type="EMBL" id="OU466861">
    <property type="protein sequence ID" value="CAH2065455.1"/>
    <property type="molecule type" value="Genomic_DNA"/>
</dbReference>
<reference evidence="2 3" key="1">
    <citation type="submission" date="2022-03" db="EMBL/GenBank/DDBJ databases">
        <authorList>
            <person name="Nunn A."/>
            <person name="Chopra R."/>
            <person name="Nunn A."/>
            <person name="Contreras Garrido A."/>
        </authorList>
    </citation>
    <scope>NUCLEOTIDE SEQUENCE [LARGE SCALE GENOMIC DNA]</scope>
</reference>
<feature type="coiled-coil region" evidence="1">
    <location>
        <begin position="29"/>
        <end position="68"/>
    </location>
</feature>
<organism evidence="2 3">
    <name type="scientific">Thlaspi arvense</name>
    <name type="common">Field penny-cress</name>
    <dbReference type="NCBI Taxonomy" id="13288"/>
    <lineage>
        <taxon>Eukaryota</taxon>
        <taxon>Viridiplantae</taxon>
        <taxon>Streptophyta</taxon>
        <taxon>Embryophyta</taxon>
        <taxon>Tracheophyta</taxon>
        <taxon>Spermatophyta</taxon>
        <taxon>Magnoliopsida</taxon>
        <taxon>eudicotyledons</taxon>
        <taxon>Gunneridae</taxon>
        <taxon>Pentapetalae</taxon>
        <taxon>rosids</taxon>
        <taxon>malvids</taxon>
        <taxon>Brassicales</taxon>
        <taxon>Brassicaceae</taxon>
        <taxon>Thlaspideae</taxon>
        <taxon>Thlaspi</taxon>
    </lineage>
</organism>